<name>J9FI26_9ZZZZ</name>
<dbReference type="InterPro" id="IPR016047">
    <property type="entry name" value="M23ase_b-sheet_dom"/>
</dbReference>
<dbReference type="Gene3D" id="2.70.70.10">
    <property type="entry name" value="Glucose Permease (Domain IIA)"/>
    <property type="match status" value="1"/>
</dbReference>
<dbReference type="SMART" id="SM00257">
    <property type="entry name" value="LysM"/>
    <property type="match status" value="1"/>
</dbReference>
<dbReference type="Gene3D" id="3.10.350.10">
    <property type="entry name" value="LysM domain"/>
    <property type="match status" value="1"/>
</dbReference>
<protein>
    <submittedName>
        <fullName evidence="4">Peptidase, M23/M37 family</fullName>
    </submittedName>
</protein>
<comment type="caution">
    <text evidence="4">The sequence shown here is derived from an EMBL/GenBank/DDBJ whole genome shotgun (WGS) entry which is preliminary data.</text>
</comment>
<feature type="domain" description="HTH cro/C1-type" evidence="2">
    <location>
        <begin position="259"/>
        <end position="275"/>
    </location>
</feature>
<evidence type="ECO:0000259" key="3">
    <source>
        <dbReference type="PROSITE" id="PS51782"/>
    </source>
</evidence>
<dbReference type="InterPro" id="IPR050570">
    <property type="entry name" value="Cell_wall_metabolism_enzyme"/>
</dbReference>
<sequence length="295" mass="33279">MNLTILRRAAFVFLWAGVSMTSLGQDLIARQAPVDRRLRAVDSVAIQRAVERDAEINYSSEIYSSWVTTQAHPYKQDEVPDSFRIDLRGFCMPTTSRNVTSRFGYRPAFRRVHKGLDIKVYTGDTIVSAFDGKVRVVRYDAGGYGKYIVIRHDNGLETIYGHLSKQLVDTDQMVRAGEPIGLGGNTGRSFGSHLHFETRLAGEAINPELLFNFPAQDVTGDFYTFHKQMPDKLPRNEQYASTGPRPSSNPHYYKVKKGETLSAIASKLGVSIDELKRTNRLNNPRSIRTGQILRY</sequence>
<organism evidence="4">
    <name type="scientific">gut metagenome</name>
    <dbReference type="NCBI Taxonomy" id="749906"/>
    <lineage>
        <taxon>unclassified sequences</taxon>
        <taxon>metagenomes</taxon>
        <taxon>organismal metagenomes</taxon>
    </lineage>
</organism>
<dbReference type="PROSITE" id="PS51782">
    <property type="entry name" value="LYSM"/>
    <property type="match status" value="1"/>
</dbReference>
<dbReference type="SUPFAM" id="SSF54106">
    <property type="entry name" value="LysM domain"/>
    <property type="match status" value="1"/>
</dbReference>
<dbReference type="AlphaFoldDB" id="J9FI26"/>
<dbReference type="EMBL" id="AMCI01006597">
    <property type="protein sequence ID" value="EJW94058.1"/>
    <property type="molecule type" value="Genomic_DNA"/>
</dbReference>
<feature type="region of interest" description="Disordered" evidence="1">
    <location>
        <begin position="233"/>
        <end position="252"/>
    </location>
</feature>
<dbReference type="InterPro" id="IPR001387">
    <property type="entry name" value="Cro/C1-type_HTH"/>
</dbReference>
<dbReference type="Pfam" id="PF01551">
    <property type="entry name" value="Peptidase_M23"/>
    <property type="match status" value="1"/>
</dbReference>
<dbReference type="PROSITE" id="PS50943">
    <property type="entry name" value="HTH_CROC1"/>
    <property type="match status" value="1"/>
</dbReference>
<dbReference type="CDD" id="cd00118">
    <property type="entry name" value="LysM"/>
    <property type="match status" value="1"/>
</dbReference>
<feature type="domain" description="LysM" evidence="3">
    <location>
        <begin position="251"/>
        <end position="295"/>
    </location>
</feature>
<evidence type="ECO:0000256" key="1">
    <source>
        <dbReference type="SAM" id="MobiDB-lite"/>
    </source>
</evidence>
<evidence type="ECO:0000313" key="4">
    <source>
        <dbReference type="EMBL" id="EJW94058.1"/>
    </source>
</evidence>
<dbReference type="SUPFAM" id="SSF51261">
    <property type="entry name" value="Duplicated hybrid motif"/>
    <property type="match status" value="1"/>
</dbReference>
<reference evidence="4" key="1">
    <citation type="journal article" date="2012" name="PLoS ONE">
        <title>Gene sets for utilization of primary and secondary nutrition supplies in the distal gut of endangered iberian lynx.</title>
        <authorList>
            <person name="Alcaide M."/>
            <person name="Messina E."/>
            <person name="Richter M."/>
            <person name="Bargiela R."/>
            <person name="Peplies J."/>
            <person name="Huws S.A."/>
            <person name="Newbold C.J."/>
            <person name="Golyshin P.N."/>
            <person name="Simon M.A."/>
            <person name="Lopez G."/>
            <person name="Yakimov M.M."/>
            <person name="Ferrer M."/>
        </authorList>
    </citation>
    <scope>NUCLEOTIDE SEQUENCE</scope>
</reference>
<dbReference type="CDD" id="cd12797">
    <property type="entry name" value="M23_peptidase"/>
    <property type="match status" value="1"/>
</dbReference>
<proteinExistence type="predicted"/>
<evidence type="ECO:0000259" key="2">
    <source>
        <dbReference type="PROSITE" id="PS50943"/>
    </source>
</evidence>
<gene>
    <name evidence="4" type="ORF">EVA_17833</name>
</gene>
<dbReference type="Pfam" id="PF01476">
    <property type="entry name" value="LysM"/>
    <property type="match status" value="1"/>
</dbReference>
<accession>J9FI26</accession>
<dbReference type="InterPro" id="IPR018392">
    <property type="entry name" value="LysM"/>
</dbReference>
<dbReference type="PANTHER" id="PTHR21666:SF270">
    <property type="entry name" value="MUREIN HYDROLASE ACTIVATOR ENVC"/>
    <property type="match status" value="1"/>
</dbReference>
<dbReference type="InterPro" id="IPR036779">
    <property type="entry name" value="LysM_dom_sf"/>
</dbReference>
<dbReference type="InterPro" id="IPR011055">
    <property type="entry name" value="Dup_hybrid_motif"/>
</dbReference>
<dbReference type="GO" id="GO:0004222">
    <property type="term" value="F:metalloendopeptidase activity"/>
    <property type="evidence" value="ECO:0007669"/>
    <property type="project" value="TreeGrafter"/>
</dbReference>
<dbReference type="PANTHER" id="PTHR21666">
    <property type="entry name" value="PEPTIDASE-RELATED"/>
    <property type="match status" value="1"/>
</dbReference>
<feature type="compositionally biased region" description="Polar residues" evidence="1">
    <location>
        <begin position="238"/>
        <end position="250"/>
    </location>
</feature>